<accession>A0ABW4DC37</accession>
<sequence>MHDNFFAAGGHLLKAMTLCGRMLKEMDLDVPVGLLFSKPTIADLAPCLASAPSAGQWAYLDLPVWHKLGILCLCSSGSHASSVIFLFH</sequence>
<dbReference type="EMBL" id="JBHTNZ010000007">
    <property type="protein sequence ID" value="MFD1461354.1"/>
    <property type="molecule type" value="Genomic_DNA"/>
</dbReference>
<gene>
    <name evidence="2" type="ORF">ACFQ5D_07860</name>
</gene>
<evidence type="ECO:0000259" key="1">
    <source>
        <dbReference type="PROSITE" id="PS50075"/>
    </source>
</evidence>
<reference evidence="3" key="1">
    <citation type="journal article" date="2019" name="Int. J. Syst. Evol. Microbiol.">
        <title>The Global Catalogue of Microorganisms (GCM) 10K type strain sequencing project: providing services to taxonomists for standard genome sequencing and annotation.</title>
        <authorList>
            <consortium name="The Broad Institute Genomics Platform"/>
            <consortium name="The Broad Institute Genome Sequencing Center for Infectious Disease"/>
            <person name="Wu L."/>
            <person name="Ma J."/>
        </authorList>
    </citation>
    <scope>NUCLEOTIDE SEQUENCE [LARGE SCALE GENOMIC DNA]</scope>
    <source>
        <strain evidence="3">CCM 9147</strain>
    </source>
</reference>
<dbReference type="Gene3D" id="1.10.1200.10">
    <property type="entry name" value="ACP-like"/>
    <property type="match status" value="1"/>
</dbReference>
<protein>
    <submittedName>
        <fullName evidence="2">Phosphopantetheine-binding protein</fullName>
    </submittedName>
</protein>
<evidence type="ECO:0000313" key="2">
    <source>
        <dbReference type="EMBL" id="MFD1461354.1"/>
    </source>
</evidence>
<evidence type="ECO:0000313" key="3">
    <source>
        <dbReference type="Proteomes" id="UP001597340"/>
    </source>
</evidence>
<dbReference type="Proteomes" id="UP001597340">
    <property type="component" value="Unassembled WGS sequence"/>
</dbReference>
<dbReference type="InterPro" id="IPR036736">
    <property type="entry name" value="ACP-like_sf"/>
</dbReference>
<name>A0ABW4DC37_9BACL</name>
<comment type="caution">
    <text evidence="2">The sequence shown here is derived from an EMBL/GenBank/DDBJ whole genome shotgun (WGS) entry which is preliminary data.</text>
</comment>
<proteinExistence type="predicted"/>
<keyword evidence="3" id="KW-1185">Reference proteome</keyword>
<dbReference type="PROSITE" id="PS50075">
    <property type="entry name" value="CARRIER"/>
    <property type="match status" value="1"/>
</dbReference>
<dbReference type="Pfam" id="PF00550">
    <property type="entry name" value="PP-binding"/>
    <property type="match status" value="1"/>
</dbReference>
<dbReference type="SUPFAM" id="SSF47336">
    <property type="entry name" value="ACP-like"/>
    <property type="match status" value="1"/>
</dbReference>
<dbReference type="InterPro" id="IPR009081">
    <property type="entry name" value="PP-bd_ACP"/>
</dbReference>
<feature type="domain" description="Carrier" evidence="1">
    <location>
        <begin position="1"/>
        <end position="52"/>
    </location>
</feature>
<dbReference type="RefSeq" id="WP_377570255.1">
    <property type="nucleotide sequence ID" value="NZ_JBHTNZ010000007.1"/>
</dbReference>
<organism evidence="2 3">
    <name type="scientific">Paenibacillus farraposensis</name>
    <dbReference type="NCBI Taxonomy" id="2807095"/>
    <lineage>
        <taxon>Bacteria</taxon>
        <taxon>Bacillati</taxon>
        <taxon>Bacillota</taxon>
        <taxon>Bacilli</taxon>
        <taxon>Bacillales</taxon>
        <taxon>Paenibacillaceae</taxon>
        <taxon>Paenibacillus</taxon>
    </lineage>
</organism>